<dbReference type="InterPro" id="IPR025411">
    <property type="entry name" value="DUF4136"/>
</dbReference>
<accession>A0A1Y2LC40</accession>
<dbReference type="AlphaFoldDB" id="A0A1Y2LC40"/>
<feature type="domain" description="DUF4136" evidence="1">
    <location>
        <begin position="25"/>
        <end position="182"/>
    </location>
</feature>
<dbReference type="Proteomes" id="UP000193396">
    <property type="component" value="Unassembled WGS sequence"/>
</dbReference>
<dbReference type="EMBL" id="JFKB01000008">
    <property type="protein sequence ID" value="OSQ47467.1"/>
    <property type="molecule type" value="Genomic_DNA"/>
</dbReference>
<evidence type="ECO:0000313" key="2">
    <source>
        <dbReference type="EMBL" id="OSQ47467.1"/>
    </source>
</evidence>
<evidence type="ECO:0000313" key="3">
    <source>
        <dbReference type="Proteomes" id="UP000193396"/>
    </source>
</evidence>
<keyword evidence="3" id="KW-1185">Reference proteome</keyword>
<comment type="caution">
    <text evidence="2">The sequence shown here is derived from an EMBL/GenBank/DDBJ whole genome shotgun (WGS) entry which is preliminary data.</text>
</comment>
<evidence type="ECO:0000259" key="1">
    <source>
        <dbReference type="Pfam" id="PF13590"/>
    </source>
</evidence>
<reference evidence="2 3" key="1">
    <citation type="submission" date="2014-03" db="EMBL/GenBank/DDBJ databases">
        <title>The draft genome sequence of Thalassospira alkalitolerans JCM 18968.</title>
        <authorList>
            <person name="Lai Q."/>
            <person name="Shao Z."/>
        </authorList>
    </citation>
    <scope>NUCLEOTIDE SEQUENCE [LARGE SCALE GENOMIC DNA]</scope>
    <source>
        <strain evidence="2 3">JCM 18968</strain>
    </source>
</reference>
<dbReference type="PROSITE" id="PS51257">
    <property type="entry name" value="PROKAR_LIPOPROTEIN"/>
    <property type="match status" value="1"/>
</dbReference>
<sequence length="195" mass="21663">MRIVRIAIVGILVGMLAACSTGPRVYTDVDPVADFSRYQSFAFFESAGKSTEKYGTLMGQRLEDAISSALEARGYQVDTRHPDILVNYHIEEIEKQRVQPTTFHGGYYGYRNGMYVGWPGYVEPGYVDTYTEGTITIDLVDRRADQMIWEGTAVGRVTNDMRNAPDQSVRNAIAAIFGKYPYVAGSNVLVVPVAQ</sequence>
<protein>
    <recommendedName>
        <fullName evidence="1">DUF4136 domain-containing protein</fullName>
    </recommendedName>
</protein>
<dbReference type="OrthoDB" id="118896at2"/>
<dbReference type="RefSeq" id="WP_085619572.1">
    <property type="nucleotide sequence ID" value="NZ_JFKB01000008.1"/>
</dbReference>
<dbReference type="Gene3D" id="3.30.160.670">
    <property type="match status" value="1"/>
</dbReference>
<organism evidence="2 3">
    <name type="scientific">Thalassospira alkalitolerans</name>
    <dbReference type="NCBI Taxonomy" id="1293890"/>
    <lineage>
        <taxon>Bacteria</taxon>
        <taxon>Pseudomonadati</taxon>
        <taxon>Pseudomonadota</taxon>
        <taxon>Alphaproteobacteria</taxon>
        <taxon>Rhodospirillales</taxon>
        <taxon>Thalassospiraceae</taxon>
        <taxon>Thalassospira</taxon>
    </lineage>
</organism>
<proteinExistence type="predicted"/>
<name>A0A1Y2LC40_9PROT</name>
<dbReference type="Pfam" id="PF13590">
    <property type="entry name" value="DUF4136"/>
    <property type="match status" value="1"/>
</dbReference>
<gene>
    <name evidence="2" type="ORF">TALK_13145</name>
</gene>